<dbReference type="SUPFAM" id="SSF51338">
    <property type="entry name" value="Composite domain of metallo-dependent hydrolases"/>
    <property type="match status" value="1"/>
</dbReference>
<dbReference type="InterPro" id="IPR032466">
    <property type="entry name" value="Metal_Hydrolase"/>
</dbReference>
<evidence type="ECO:0000313" key="9">
    <source>
        <dbReference type="EMBL" id="UNM96956.1"/>
    </source>
</evidence>
<proteinExistence type="inferred from homology"/>
<dbReference type="InterPro" id="IPR026912">
    <property type="entry name" value="Adenine_deam_C"/>
</dbReference>
<dbReference type="NCBIfam" id="TIGR01178">
    <property type="entry name" value="ade"/>
    <property type="match status" value="1"/>
</dbReference>
<dbReference type="EC" id="3.5.4.2" evidence="2 6"/>
<dbReference type="CDD" id="cd01295">
    <property type="entry name" value="AdeC"/>
    <property type="match status" value="1"/>
</dbReference>
<keyword evidence="3 6" id="KW-0378">Hydrolase</keyword>
<dbReference type="InterPro" id="IPR006680">
    <property type="entry name" value="Amidohydro-rel"/>
</dbReference>
<organism evidence="9 10">
    <name type="scientific">Ignatzschineria rhizosphaerae</name>
    <dbReference type="NCBI Taxonomy" id="2923279"/>
    <lineage>
        <taxon>Bacteria</taxon>
        <taxon>Pseudomonadati</taxon>
        <taxon>Pseudomonadota</taxon>
        <taxon>Gammaproteobacteria</taxon>
        <taxon>Cardiobacteriales</taxon>
        <taxon>Ignatzschineriaceae</taxon>
        <taxon>Ignatzschineria</taxon>
    </lineage>
</organism>
<evidence type="ECO:0000256" key="3">
    <source>
        <dbReference type="ARBA" id="ARBA00022801"/>
    </source>
</evidence>
<name>A0ABY3X259_9GAMM</name>
<dbReference type="GO" id="GO:0000034">
    <property type="term" value="F:adenine deaminase activity"/>
    <property type="evidence" value="ECO:0007669"/>
    <property type="project" value="UniProtKB-EC"/>
</dbReference>
<dbReference type="InterPro" id="IPR011059">
    <property type="entry name" value="Metal-dep_hydrolase_composite"/>
</dbReference>
<evidence type="ECO:0000256" key="6">
    <source>
        <dbReference type="HAMAP-Rule" id="MF_01518"/>
    </source>
</evidence>
<dbReference type="Gene3D" id="3.20.20.140">
    <property type="entry name" value="Metal-dependent hydrolases"/>
    <property type="match status" value="1"/>
</dbReference>
<dbReference type="HAMAP" id="MF_01518">
    <property type="entry name" value="Adenine_deamin"/>
    <property type="match status" value="1"/>
</dbReference>
<evidence type="ECO:0000256" key="2">
    <source>
        <dbReference type="ARBA" id="ARBA00012782"/>
    </source>
</evidence>
<dbReference type="EMBL" id="CP093379">
    <property type="protein sequence ID" value="UNM96956.1"/>
    <property type="molecule type" value="Genomic_DNA"/>
</dbReference>
<dbReference type="Pfam" id="PF01979">
    <property type="entry name" value="Amidohydro_1"/>
    <property type="match status" value="1"/>
</dbReference>
<comment type="catalytic activity">
    <reaction evidence="5 6">
        <text>adenine + H2O + H(+) = hypoxanthine + NH4(+)</text>
        <dbReference type="Rhea" id="RHEA:23688"/>
        <dbReference type="ChEBI" id="CHEBI:15377"/>
        <dbReference type="ChEBI" id="CHEBI:15378"/>
        <dbReference type="ChEBI" id="CHEBI:16708"/>
        <dbReference type="ChEBI" id="CHEBI:17368"/>
        <dbReference type="ChEBI" id="CHEBI:28938"/>
        <dbReference type="EC" id="3.5.4.2"/>
    </reaction>
</comment>
<dbReference type="InterPro" id="IPR006679">
    <property type="entry name" value="Adenine_deam"/>
</dbReference>
<evidence type="ECO:0000256" key="4">
    <source>
        <dbReference type="ARBA" id="ARBA00023211"/>
    </source>
</evidence>
<sequence>MLERKELDQLIDMAAGRLAVDLLITNCKVVDVYNQRLLDGPVAVGNGRVVGVGHAYDAKEILDAKGGIVMPGLIDGHVHIESSSLTPAQFARTILPFGTTTIIADPHEIGNVCGVKGIQYMLDASRDLPLHVKIQLPSCVPATPFESAGAVLEASDLEPLFQDEGVLGLGEVMDYPSVIHHSDSMMDKLMMAKRHHRVIDGHSPGVKGLDLTAYVASGVMTDHECSNTEGMLDRLTMGQYILLREGSTCKDLLNLLPAITPQNARRCVFCTDDREPDDILTTGHINKSLRLAVEYGLDPLLAVTMGTLNSAECFRLYDKGAIAPGKDADLLIVKDLQDFEPMHVFSMGVEVARDGKMLMELPEYHCEDVLNTINIAPITVENFALKLSSEKARAIGVIPKSVVTKNLEVAVKLDENNLFHAGNNGSLNKLAVIERHHASGKIGLGILEGYGIQNGAIAVSVAHDSHNIVVVGDNDADMLAAVKNIESIGGGFSLVQNGEVLAHLSLPIGGLMTNQTAEEVAEIIEHLIITAREKFNLSHEFHPLMTLVFMTLPVIPELKLTSNGLFDVKQFKLVDVSI</sequence>
<dbReference type="Gene3D" id="2.30.40.10">
    <property type="entry name" value="Urease, subunit C, domain 1"/>
    <property type="match status" value="1"/>
</dbReference>
<dbReference type="Proteomes" id="UP000829542">
    <property type="component" value="Chromosome"/>
</dbReference>
<evidence type="ECO:0000256" key="1">
    <source>
        <dbReference type="ARBA" id="ARBA00006773"/>
    </source>
</evidence>
<feature type="domain" description="Adenine deaminase C-terminal" evidence="8">
    <location>
        <begin position="402"/>
        <end position="572"/>
    </location>
</feature>
<gene>
    <name evidence="6 9" type="primary">ade</name>
    <name evidence="9" type="ORF">MMG00_03640</name>
</gene>
<evidence type="ECO:0000259" key="8">
    <source>
        <dbReference type="Pfam" id="PF13382"/>
    </source>
</evidence>
<keyword evidence="4 6" id="KW-0464">Manganese</keyword>
<keyword evidence="10" id="KW-1185">Reference proteome</keyword>
<accession>A0ABY3X259</accession>
<evidence type="ECO:0000313" key="10">
    <source>
        <dbReference type="Proteomes" id="UP000829542"/>
    </source>
</evidence>
<dbReference type="RefSeq" id="WP_242151537.1">
    <property type="nucleotide sequence ID" value="NZ_CP093379.1"/>
</dbReference>
<evidence type="ECO:0000256" key="5">
    <source>
        <dbReference type="ARBA" id="ARBA00047720"/>
    </source>
</evidence>
<evidence type="ECO:0000259" key="7">
    <source>
        <dbReference type="Pfam" id="PF01979"/>
    </source>
</evidence>
<comment type="cofactor">
    <cofactor evidence="6">
        <name>Mn(2+)</name>
        <dbReference type="ChEBI" id="CHEBI:29035"/>
    </cofactor>
</comment>
<dbReference type="SUPFAM" id="SSF51556">
    <property type="entry name" value="Metallo-dependent hydrolases"/>
    <property type="match status" value="1"/>
</dbReference>
<dbReference type="Pfam" id="PF13382">
    <property type="entry name" value="Adenine_deam_C"/>
    <property type="match status" value="1"/>
</dbReference>
<protein>
    <recommendedName>
        <fullName evidence="2 6">Adenine deaminase</fullName>
        <shortName evidence="6">Adenase</shortName>
        <shortName evidence="6">Adenine aminase</shortName>
        <ecNumber evidence="2 6">3.5.4.2</ecNumber>
    </recommendedName>
</protein>
<reference evidence="9 10" key="1">
    <citation type="submission" date="2022-03" db="EMBL/GenBank/DDBJ databases">
        <title>Ignatzschineria rhizosphaerae HR5S32.</title>
        <authorList>
            <person name="Sun J.Q."/>
            <person name="Feng J.Y."/>
        </authorList>
    </citation>
    <scope>NUCLEOTIDE SEQUENCE [LARGE SCALE GENOMIC DNA]</scope>
    <source>
        <strain evidence="9 10">HR5S32</strain>
    </source>
</reference>
<dbReference type="PANTHER" id="PTHR11113">
    <property type="entry name" value="N-ACETYLGLUCOSAMINE-6-PHOSPHATE DEACETYLASE"/>
    <property type="match status" value="1"/>
</dbReference>
<comment type="similarity">
    <text evidence="1 6">Belongs to the metallo-dependent hydrolases superfamily. Adenine deaminase family.</text>
</comment>
<dbReference type="PANTHER" id="PTHR11113:SF2">
    <property type="entry name" value="ADENINE DEAMINASE"/>
    <property type="match status" value="1"/>
</dbReference>
<feature type="domain" description="Amidohydrolase-related" evidence="7">
    <location>
        <begin position="68"/>
        <end position="350"/>
    </location>
</feature>